<dbReference type="AlphaFoldDB" id="E1JXQ0"/>
<sequence length="248" mass="25497">MTPWSLFASVRAMVVPPFATGSCKARLQVVITNETSSLMPESKLVMLAGGGHARVLIDAVERTGACVSAILDPGIAVGQKILGVSVVGDESWLSTISPLEFTLVNGIGAQPRSTARQSVYDRCRECGFSFATVLHPAAVISVHVELCEGAQLMAGAIVQCSARVGVNTILNTGSRIDHDCEIADHAFVGPGAILCGNVHIGRKAFVGAGAVVLQGRRIGADAVVAAGAVVTKDVPDGSLVKGNPAGQM</sequence>
<dbReference type="InterPro" id="IPR020019">
    <property type="entry name" value="AcTrfase_PglD-like"/>
</dbReference>
<evidence type="ECO:0000256" key="2">
    <source>
        <dbReference type="PIRSR" id="PIRSR620019-1"/>
    </source>
</evidence>
<dbReference type="GO" id="GO:0016746">
    <property type="term" value="F:acyltransferase activity"/>
    <property type="evidence" value="ECO:0007669"/>
    <property type="project" value="UniProtKB-KW"/>
</dbReference>
<keyword evidence="5" id="KW-0012">Acyltransferase</keyword>
<dbReference type="NCBIfam" id="TIGR03570">
    <property type="entry name" value="NeuD_NnaD"/>
    <property type="match status" value="1"/>
</dbReference>
<comment type="similarity">
    <text evidence="1">Belongs to the transferase hexapeptide repeat family.</text>
</comment>
<comment type="caution">
    <text evidence="5">The sequence shown here is derived from an EMBL/GenBank/DDBJ whole genome shotgun (WGS) entry which is preliminary data.</text>
</comment>
<dbReference type="Proteomes" id="UP000006250">
    <property type="component" value="Unassembled WGS sequence"/>
</dbReference>
<keyword evidence="6" id="KW-1185">Reference proteome</keyword>
<dbReference type="eggNOG" id="COG0110">
    <property type="taxonomic scope" value="Bacteria"/>
</dbReference>
<dbReference type="Gene3D" id="3.40.50.20">
    <property type="match status" value="1"/>
</dbReference>
<dbReference type="SUPFAM" id="SSF51161">
    <property type="entry name" value="Trimeric LpxA-like enzymes"/>
    <property type="match status" value="1"/>
</dbReference>
<proteinExistence type="inferred from homology"/>
<evidence type="ECO:0000259" key="4">
    <source>
        <dbReference type="Pfam" id="PF17836"/>
    </source>
</evidence>
<keyword evidence="5" id="KW-0808">Transferase</keyword>
<accession>E1JXQ0</accession>
<dbReference type="InterPro" id="IPR011004">
    <property type="entry name" value="Trimer_LpxA-like_sf"/>
</dbReference>
<dbReference type="PANTHER" id="PTHR43300">
    <property type="entry name" value="ACETYLTRANSFERASE"/>
    <property type="match status" value="1"/>
</dbReference>
<gene>
    <name evidence="5" type="ORF">DesfrDRAFT_2399</name>
</gene>
<protein>
    <submittedName>
        <fullName evidence="5">Sugar O-acyltransferase, sialic acid O-acetyltransferase NeuD family</fullName>
    </submittedName>
</protein>
<feature type="binding site" evidence="3">
    <location>
        <position position="108"/>
    </location>
    <ligand>
        <name>substrate</name>
    </ligand>
</feature>
<evidence type="ECO:0000313" key="5">
    <source>
        <dbReference type="EMBL" id="EFL50823.1"/>
    </source>
</evidence>
<evidence type="ECO:0000313" key="6">
    <source>
        <dbReference type="Proteomes" id="UP000006250"/>
    </source>
</evidence>
<dbReference type="STRING" id="596151.DesfrDRAFT_2399"/>
<dbReference type="Pfam" id="PF00132">
    <property type="entry name" value="Hexapep"/>
    <property type="match status" value="1"/>
</dbReference>
<name>E1JXQ0_SOLFR</name>
<evidence type="ECO:0000256" key="3">
    <source>
        <dbReference type="PIRSR" id="PIRSR620019-2"/>
    </source>
</evidence>
<evidence type="ECO:0000256" key="1">
    <source>
        <dbReference type="ARBA" id="ARBA00007274"/>
    </source>
</evidence>
<dbReference type="PANTHER" id="PTHR43300:SF7">
    <property type="entry name" value="UDP-N-ACETYLBACILLOSAMINE N-ACETYLTRANSFERASE"/>
    <property type="match status" value="1"/>
</dbReference>
<dbReference type="EMBL" id="AECZ01000015">
    <property type="protein sequence ID" value="EFL50823.1"/>
    <property type="molecule type" value="Genomic_DNA"/>
</dbReference>
<dbReference type="InterPro" id="IPR050179">
    <property type="entry name" value="Trans_hexapeptide_repeat"/>
</dbReference>
<dbReference type="InterPro" id="IPR001451">
    <property type="entry name" value="Hexapep"/>
</dbReference>
<reference evidence="5 6" key="1">
    <citation type="submission" date="2010-08" db="EMBL/GenBank/DDBJ databases">
        <title>The draft genome of Desulfovibrio fructosovorans JJ.</title>
        <authorList>
            <consortium name="US DOE Joint Genome Institute (JGI-PGF)"/>
            <person name="Lucas S."/>
            <person name="Copeland A."/>
            <person name="Lapidus A."/>
            <person name="Cheng J.-F."/>
            <person name="Bruce D."/>
            <person name="Goodwin L."/>
            <person name="Pitluck S."/>
            <person name="Land M.L."/>
            <person name="Hauser L."/>
            <person name="Chang Y.-J."/>
            <person name="Jeffries C."/>
            <person name="Wall J.D."/>
            <person name="Stahl D.A."/>
            <person name="Arkin A.P."/>
            <person name="Dehal P."/>
            <person name="Stolyar S.M."/>
            <person name="Hazen T.C."/>
            <person name="Woyke T.J."/>
        </authorList>
    </citation>
    <scope>NUCLEOTIDE SEQUENCE [LARGE SCALE GENOMIC DNA]</scope>
    <source>
        <strain evidence="5 6">JJ</strain>
    </source>
</reference>
<organism evidence="5 6">
    <name type="scientific">Solidesulfovibrio fructosivorans JJ]</name>
    <dbReference type="NCBI Taxonomy" id="596151"/>
    <lineage>
        <taxon>Bacteria</taxon>
        <taxon>Pseudomonadati</taxon>
        <taxon>Thermodesulfobacteriota</taxon>
        <taxon>Desulfovibrionia</taxon>
        <taxon>Desulfovibrionales</taxon>
        <taxon>Desulfovibrionaceae</taxon>
        <taxon>Solidesulfovibrio</taxon>
    </lineage>
</organism>
<dbReference type="Gene3D" id="2.160.10.10">
    <property type="entry name" value="Hexapeptide repeat proteins"/>
    <property type="match status" value="1"/>
</dbReference>
<feature type="active site" description="Proton acceptor" evidence="2">
    <location>
        <position position="178"/>
    </location>
</feature>
<dbReference type="CDD" id="cd03360">
    <property type="entry name" value="LbH_AT_putative"/>
    <property type="match status" value="1"/>
</dbReference>
<dbReference type="Pfam" id="PF17836">
    <property type="entry name" value="PglD_N"/>
    <property type="match status" value="1"/>
</dbReference>
<dbReference type="InterPro" id="IPR041561">
    <property type="entry name" value="PglD_N"/>
</dbReference>
<feature type="site" description="Increases basicity of active site His" evidence="2">
    <location>
        <position position="179"/>
    </location>
</feature>
<feature type="domain" description="PglD N-terminal" evidence="4">
    <location>
        <begin position="43"/>
        <end position="121"/>
    </location>
</feature>